<dbReference type="SMART" id="SM00450">
    <property type="entry name" value="RHOD"/>
    <property type="match status" value="1"/>
</dbReference>
<keyword evidence="7" id="KW-1185">Reference proteome</keyword>
<evidence type="ECO:0000256" key="2">
    <source>
        <dbReference type="ARBA" id="ARBA00022737"/>
    </source>
</evidence>
<evidence type="ECO:0000256" key="3">
    <source>
        <dbReference type="ARBA" id="ARBA00047549"/>
    </source>
</evidence>
<name>A0A4Y7RF83_9FIRM</name>
<feature type="signal peptide" evidence="4">
    <location>
        <begin position="1"/>
        <end position="25"/>
    </location>
</feature>
<keyword evidence="2" id="KW-0677">Repeat</keyword>
<comment type="caution">
    <text evidence="6">The sequence shown here is derived from an EMBL/GenBank/DDBJ whole genome shotgun (WGS) entry which is preliminary data.</text>
</comment>
<evidence type="ECO:0000259" key="5">
    <source>
        <dbReference type="PROSITE" id="PS50206"/>
    </source>
</evidence>
<evidence type="ECO:0000313" key="6">
    <source>
        <dbReference type="EMBL" id="TEB07431.1"/>
    </source>
</evidence>
<feature type="domain" description="Rhodanese" evidence="5">
    <location>
        <begin position="63"/>
        <end position="177"/>
    </location>
</feature>
<dbReference type="PROSITE" id="PS00380">
    <property type="entry name" value="RHODANESE_1"/>
    <property type="match status" value="1"/>
</dbReference>
<feature type="chain" id="PRO_5039450960" description="thiosulfate sulfurtransferase" evidence="4">
    <location>
        <begin position="26"/>
        <end position="278"/>
    </location>
</feature>
<keyword evidence="4" id="KW-0732">Signal</keyword>
<dbReference type="InterPro" id="IPR051126">
    <property type="entry name" value="Thiosulfate_sulfurtransferase"/>
</dbReference>
<dbReference type="GO" id="GO:0004792">
    <property type="term" value="F:thiosulfate-cyanide sulfurtransferase activity"/>
    <property type="evidence" value="ECO:0007669"/>
    <property type="project" value="UniProtKB-EC"/>
</dbReference>
<organism evidence="6 7">
    <name type="scientific">Pelotomaculum schinkii</name>
    <dbReference type="NCBI Taxonomy" id="78350"/>
    <lineage>
        <taxon>Bacteria</taxon>
        <taxon>Bacillati</taxon>
        <taxon>Bacillota</taxon>
        <taxon>Clostridia</taxon>
        <taxon>Eubacteriales</taxon>
        <taxon>Desulfotomaculaceae</taxon>
        <taxon>Pelotomaculum</taxon>
    </lineage>
</organism>
<dbReference type="Proteomes" id="UP000298324">
    <property type="component" value="Unassembled WGS sequence"/>
</dbReference>
<dbReference type="RefSeq" id="WP_190239326.1">
    <property type="nucleotide sequence ID" value="NZ_QFGA01000001.1"/>
</dbReference>
<dbReference type="AlphaFoldDB" id="A0A4Y7RF83"/>
<reference evidence="6 7" key="1">
    <citation type="journal article" date="2018" name="Environ. Microbiol.">
        <title>Novel energy conservation strategies and behaviour of Pelotomaculum schinkii driving syntrophic propionate catabolism.</title>
        <authorList>
            <person name="Hidalgo-Ahumada C.A.P."/>
            <person name="Nobu M.K."/>
            <person name="Narihiro T."/>
            <person name="Tamaki H."/>
            <person name="Liu W.T."/>
            <person name="Kamagata Y."/>
            <person name="Stams A.J.M."/>
            <person name="Imachi H."/>
            <person name="Sousa D.Z."/>
        </authorList>
    </citation>
    <scope>NUCLEOTIDE SEQUENCE [LARGE SCALE GENOMIC DNA]</scope>
    <source>
        <strain evidence="6 7">HH</strain>
    </source>
</reference>
<dbReference type="Pfam" id="PF00581">
    <property type="entry name" value="Rhodanese"/>
    <property type="match status" value="2"/>
</dbReference>
<sequence>MWKKFKYKQLLVALIAMGLVLGASGCGKQPAPVDKQDQKEFDISVYQNNDFLMTPQKLQAMLGSEELVLLDCNKPDVYAAGHIPGAIGIGINAFSDTSGKIGDPGWGTVKNKEDLQKKLESLGIDNKKTVVFYSDVFKGPGADGRAVWQLKLAGMDNVKMLVGGLSYWKEMGYEVTKEAAQPKPVTGVVLKNYDQSFIATKDYVFNNLDKQVLVDVRTEGEFKGSQNAGEPRGGHIKGAVNLLWQELLNKDGTIKTPEEIKTLMASYNVKPADDFIVY</sequence>
<dbReference type="SUPFAM" id="SSF52821">
    <property type="entry name" value="Rhodanese/Cell cycle control phosphatase"/>
    <property type="match status" value="2"/>
</dbReference>
<dbReference type="PANTHER" id="PTHR43855">
    <property type="entry name" value="THIOSULFATE SULFURTRANSFERASE"/>
    <property type="match status" value="1"/>
</dbReference>
<dbReference type="EC" id="2.8.1.1" evidence="1"/>
<evidence type="ECO:0000313" key="7">
    <source>
        <dbReference type="Proteomes" id="UP000298324"/>
    </source>
</evidence>
<dbReference type="PROSITE" id="PS51257">
    <property type="entry name" value="PROKAR_LIPOPROTEIN"/>
    <property type="match status" value="1"/>
</dbReference>
<dbReference type="InterPro" id="IPR001763">
    <property type="entry name" value="Rhodanese-like_dom"/>
</dbReference>
<dbReference type="Gene3D" id="3.40.250.10">
    <property type="entry name" value="Rhodanese-like domain"/>
    <property type="match status" value="2"/>
</dbReference>
<evidence type="ECO:0000256" key="4">
    <source>
        <dbReference type="SAM" id="SignalP"/>
    </source>
</evidence>
<proteinExistence type="predicted"/>
<dbReference type="PANTHER" id="PTHR43855:SF1">
    <property type="entry name" value="THIOSULFATE SULFURTRANSFERASE"/>
    <property type="match status" value="1"/>
</dbReference>
<protein>
    <recommendedName>
        <fullName evidence="1">thiosulfate sulfurtransferase</fullName>
        <ecNumber evidence="1">2.8.1.1</ecNumber>
    </recommendedName>
</protein>
<feature type="domain" description="Rhodanese" evidence="5">
    <location>
        <begin position="207"/>
        <end position="278"/>
    </location>
</feature>
<comment type="catalytic activity">
    <reaction evidence="3">
        <text>thiosulfate + hydrogen cyanide = thiocyanate + sulfite + 2 H(+)</text>
        <dbReference type="Rhea" id="RHEA:16881"/>
        <dbReference type="ChEBI" id="CHEBI:15378"/>
        <dbReference type="ChEBI" id="CHEBI:17359"/>
        <dbReference type="ChEBI" id="CHEBI:18022"/>
        <dbReference type="ChEBI" id="CHEBI:18407"/>
        <dbReference type="ChEBI" id="CHEBI:33542"/>
        <dbReference type="EC" id="2.8.1.1"/>
    </reaction>
</comment>
<evidence type="ECO:0000256" key="1">
    <source>
        <dbReference type="ARBA" id="ARBA00012245"/>
    </source>
</evidence>
<dbReference type="InterPro" id="IPR036873">
    <property type="entry name" value="Rhodanese-like_dom_sf"/>
</dbReference>
<dbReference type="PROSITE" id="PS50206">
    <property type="entry name" value="RHODANESE_3"/>
    <property type="match status" value="2"/>
</dbReference>
<keyword evidence="6" id="KW-0808">Transferase</keyword>
<dbReference type="EMBL" id="QFGA01000001">
    <property type="protein sequence ID" value="TEB07431.1"/>
    <property type="molecule type" value="Genomic_DNA"/>
</dbReference>
<dbReference type="CDD" id="cd01448">
    <property type="entry name" value="TST_Repeat_1"/>
    <property type="match status" value="1"/>
</dbReference>
<accession>A0A4Y7RF83</accession>
<dbReference type="InterPro" id="IPR001307">
    <property type="entry name" value="Thiosulphate_STrfase_CS"/>
</dbReference>
<gene>
    <name evidence="6" type="primary">cysA_1</name>
    <name evidence="6" type="ORF">Psch_00984</name>
</gene>